<dbReference type="InterPro" id="IPR001362">
    <property type="entry name" value="Glyco_hydro_32"/>
</dbReference>
<dbReference type="SUPFAM" id="SSF75005">
    <property type="entry name" value="Arabinanase/levansucrase/invertase"/>
    <property type="match status" value="1"/>
</dbReference>
<dbReference type="PANTHER" id="PTHR43101">
    <property type="entry name" value="BETA-FRUCTOSIDASE"/>
    <property type="match status" value="1"/>
</dbReference>
<dbReference type="PANTHER" id="PTHR43101:SF1">
    <property type="entry name" value="BETA-FRUCTOSIDASE"/>
    <property type="match status" value="1"/>
</dbReference>
<dbReference type="AlphaFoldDB" id="A0A1C7IF94"/>
<protein>
    <recommendedName>
        <fullName evidence="4 8">Sucrose-6-phosphate hydrolase</fullName>
        <ecNumber evidence="3 8">3.2.1.26</ecNumber>
    </recommendedName>
    <alternativeName>
        <fullName evidence="7 9">Invertase</fullName>
    </alternativeName>
</protein>
<proteinExistence type="inferred from homology"/>
<keyword evidence="9" id="KW-0963">Cytoplasm</keyword>
<keyword evidence="6 8" id="KW-0326">Glycosidase</keyword>
<dbReference type="SUPFAM" id="SSF49899">
    <property type="entry name" value="Concanavalin A-like lectins/glucanases"/>
    <property type="match status" value="1"/>
</dbReference>
<keyword evidence="9" id="KW-0119">Carbohydrate metabolism</keyword>
<evidence type="ECO:0000259" key="11">
    <source>
        <dbReference type="Pfam" id="PF08244"/>
    </source>
</evidence>
<comment type="similarity">
    <text evidence="2 8">Belongs to the glycosyl hydrolase 32 family.</text>
</comment>
<evidence type="ECO:0000256" key="1">
    <source>
        <dbReference type="ARBA" id="ARBA00004914"/>
    </source>
</evidence>
<dbReference type="Pfam" id="PF00251">
    <property type="entry name" value="Glyco_hydro_32N"/>
    <property type="match status" value="1"/>
</dbReference>
<dbReference type="InterPro" id="IPR013189">
    <property type="entry name" value="Glyco_hydro_32_C"/>
</dbReference>
<dbReference type="GO" id="GO:0005737">
    <property type="term" value="C:cytoplasm"/>
    <property type="evidence" value="ECO:0007669"/>
    <property type="project" value="UniProtKB-SubCell"/>
</dbReference>
<keyword evidence="5 8" id="KW-0378">Hydrolase</keyword>
<dbReference type="EMBL" id="CP015405">
    <property type="protein sequence ID" value="ANU78255.1"/>
    <property type="molecule type" value="Genomic_DNA"/>
</dbReference>
<dbReference type="Proteomes" id="UP000092574">
    <property type="component" value="Chromosome"/>
</dbReference>
<evidence type="ECO:0000256" key="3">
    <source>
        <dbReference type="ARBA" id="ARBA00012758"/>
    </source>
</evidence>
<dbReference type="NCBIfam" id="TIGR01322">
    <property type="entry name" value="scrB_fam"/>
    <property type="match status" value="1"/>
</dbReference>
<dbReference type="Gene3D" id="2.60.120.560">
    <property type="entry name" value="Exo-inulinase, domain 1"/>
    <property type="match status" value="1"/>
</dbReference>
<comment type="subcellular location">
    <subcellularLocation>
        <location evidence="9">Cytoplasm</location>
    </subcellularLocation>
</comment>
<evidence type="ECO:0000256" key="6">
    <source>
        <dbReference type="ARBA" id="ARBA00023295"/>
    </source>
</evidence>
<dbReference type="InterPro" id="IPR006232">
    <property type="entry name" value="Suc6P_hydrolase"/>
</dbReference>
<gene>
    <name evidence="12" type="ORF">A4V09_22405</name>
</gene>
<evidence type="ECO:0000256" key="5">
    <source>
        <dbReference type="ARBA" id="ARBA00022801"/>
    </source>
</evidence>
<dbReference type="SMART" id="SM00640">
    <property type="entry name" value="Glyco_32"/>
    <property type="match status" value="1"/>
</dbReference>
<evidence type="ECO:0000313" key="13">
    <source>
        <dbReference type="Proteomes" id="UP000092574"/>
    </source>
</evidence>
<evidence type="ECO:0000259" key="10">
    <source>
        <dbReference type="Pfam" id="PF00251"/>
    </source>
</evidence>
<dbReference type="OrthoDB" id="9759709at2"/>
<dbReference type="InterPro" id="IPR013320">
    <property type="entry name" value="ConA-like_dom_sf"/>
</dbReference>
<dbReference type="GO" id="GO:0004564">
    <property type="term" value="F:beta-fructofuranosidase activity"/>
    <property type="evidence" value="ECO:0007669"/>
    <property type="project" value="UniProtKB-EC"/>
</dbReference>
<dbReference type="InterPro" id="IPR051214">
    <property type="entry name" value="GH32_Enzymes"/>
</dbReference>
<dbReference type="GO" id="GO:0005985">
    <property type="term" value="P:sucrose metabolic process"/>
    <property type="evidence" value="ECO:0007669"/>
    <property type="project" value="UniProtKB-UniPathway"/>
</dbReference>
<feature type="domain" description="Glycosyl hydrolase family 32 C-terminal" evidence="11">
    <location>
        <begin position="359"/>
        <end position="483"/>
    </location>
</feature>
<evidence type="ECO:0000256" key="9">
    <source>
        <dbReference type="RuleBase" id="RU365015"/>
    </source>
</evidence>
<sequence>MENKKDMNGLLQKAREYERNEIPDIPAGQKPSFHACAPIGWVNDPNGFSVFQDEIHLMCQYHPYSTQWGPMHWAHFKSKDFIKWEQMPACLAPDQEYDSFGCFSGSAIEFEGKHVLVYTDVVVGKDEEGKHFERQTQCIAVGDGVDYEKSDVNPIIGTDMLPEGASKVDFRDPKIWKDGNIFYVIVGSRNEDGSGQLLLYSSDNLKQWKYCGVVDKCENRYGKMWECPDMFQLEGKCVILTSPQDMYAEGLEFHNGNGTLCLIGEYDKEQVKFIRESVSAVDYGLDFYATQTLETKDGRRVMIAWMQSWDNYLTPGEFRWSGLMSIPREIHVKNSRLYQLPVKELENYYANTVMYNNIPVQEKTELNGISGREIDMTIEIQEGGYEKFWIQLAKNESFYSEIVYDAKKGTVSFDRNYSGLRRDFICRRSMNVEGRNGKIKLRVLMDKYTVELFVNDGAQAMTSLIYTPLDADKILFNADGTAYIDIVKHDVVVE</sequence>
<feature type="domain" description="Glycosyl hydrolase family 32 N-terminal" evidence="10">
    <location>
        <begin position="34"/>
        <end position="341"/>
    </location>
</feature>
<evidence type="ECO:0000256" key="8">
    <source>
        <dbReference type="RuleBase" id="RU362110"/>
    </source>
</evidence>
<accession>A0A1C7IF94</accession>
<dbReference type="KEGG" id="byl:A4V09_22405"/>
<evidence type="ECO:0000256" key="7">
    <source>
        <dbReference type="ARBA" id="ARBA00033367"/>
    </source>
</evidence>
<name>A0A1C7IF94_9FIRM</name>
<dbReference type="InterPro" id="IPR013148">
    <property type="entry name" value="Glyco_hydro_32_N"/>
</dbReference>
<evidence type="ECO:0000256" key="2">
    <source>
        <dbReference type="ARBA" id="ARBA00009902"/>
    </source>
</evidence>
<organism evidence="12 13">
    <name type="scientific">Blautia pseudococcoides</name>
    <dbReference type="NCBI Taxonomy" id="1796616"/>
    <lineage>
        <taxon>Bacteria</taxon>
        <taxon>Bacillati</taxon>
        <taxon>Bacillota</taxon>
        <taxon>Clostridia</taxon>
        <taxon>Lachnospirales</taxon>
        <taxon>Lachnospiraceae</taxon>
        <taxon>Blautia</taxon>
    </lineage>
</organism>
<comment type="catalytic activity">
    <reaction evidence="8">
        <text>Hydrolysis of terminal non-reducing beta-D-fructofuranoside residues in beta-D-fructofuranosides.</text>
        <dbReference type="EC" id="3.2.1.26"/>
    </reaction>
</comment>
<dbReference type="CDD" id="cd08996">
    <property type="entry name" value="GH32_FFase"/>
    <property type="match status" value="1"/>
</dbReference>
<dbReference type="Gene3D" id="2.115.10.20">
    <property type="entry name" value="Glycosyl hydrolase domain, family 43"/>
    <property type="match status" value="1"/>
</dbReference>
<reference evidence="12" key="1">
    <citation type="submission" date="2017-04" db="EMBL/GenBank/DDBJ databases">
        <title>Complete Genome Sequences of Twelve Strains of a Stable Defined Moderately Diverse Mouse Microbiota 2 (sDMDMm2).</title>
        <authorList>
            <person name="Uchimura Y."/>
            <person name="Wyss M."/>
            <person name="Brugiroux S."/>
            <person name="Limenitakis J.P."/>
            <person name="Stecher B."/>
            <person name="McCoy K.D."/>
            <person name="Macpherson A.J."/>
        </authorList>
    </citation>
    <scope>NUCLEOTIDE SEQUENCE</scope>
    <source>
        <strain evidence="12">YL58</strain>
    </source>
</reference>
<dbReference type="Pfam" id="PF08244">
    <property type="entry name" value="Glyco_hydro_32C"/>
    <property type="match status" value="1"/>
</dbReference>
<keyword evidence="13" id="KW-1185">Reference proteome</keyword>
<dbReference type="UniPathway" id="UPA00238"/>
<evidence type="ECO:0000313" key="12">
    <source>
        <dbReference type="EMBL" id="ANU78255.1"/>
    </source>
</evidence>
<evidence type="ECO:0000256" key="4">
    <source>
        <dbReference type="ARBA" id="ARBA00019623"/>
    </source>
</evidence>
<dbReference type="EC" id="3.2.1.26" evidence="3 8"/>
<dbReference type="RefSeq" id="WP_065544339.1">
    <property type="nucleotide sequence ID" value="NZ_CP015405.2"/>
</dbReference>
<comment type="pathway">
    <text evidence="1 9">Glycan biosynthesis; sucrose metabolism.</text>
</comment>
<dbReference type="STRING" id="1796616.A4V09_22405"/>
<dbReference type="InterPro" id="IPR023296">
    <property type="entry name" value="Glyco_hydro_beta-prop_sf"/>
</dbReference>
<comment type="function">
    <text evidence="9">Enables the bacterium to metabolize sucrose as a sole carbon source.</text>
</comment>